<feature type="transmembrane region" description="Helical" evidence="7">
    <location>
        <begin position="122"/>
        <end position="140"/>
    </location>
</feature>
<feature type="domain" description="Rhodopsin" evidence="8">
    <location>
        <begin position="6"/>
        <end position="186"/>
    </location>
</feature>
<feature type="region of interest" description="Disordered" evidence="6">
    <location>
        <begin position="200"/>
        <end position="276"/>
    </location>
</feature>
<dbReference type="Proteomes" id="UP000007129">
    <property type="component" value="Unassembled WGS sequence"/>
</dbReference>
<proteinExistence type="inferred from homology"/>
<dbReference type="AlphaFoldDB" id="K2SBR5"/>
<dbReference type="HOGENOM" id="CLU_1008566_0_0_1"/>
<comment type="subcellular location">
    <subcellularLocation>
        <location evidence="1">Membrane</location>
        <topology evidence="1">Multi-pass membrane protein</topology>
    </subcellularLocation>
</comment>
<keyword evidence="2 7" id="KW-0812">Transmembrane</keyword>
<dbReference type="PANTHER" id="PTHR33048">
    <property type="entry name" value="PTH11-LIKE INTEGRAL MEMBRANE PROTEIN (AFU_ORTHOLOGUE AFUA_5G11245)"/>
    <property type="match status" value="1"/>
</dbReference>
<name>K2SBR5_MACPH</name>
<dbReference type="VEuPathDB" id="FungiDB:MPH_08480"/>
<dbReference type="PROSITE" id="PS51257">
    <property type="entry name" value="PROKAR_LIPOPROTEIN"/>
    <property type="match status" value="1"/>
</dbReference>
<protein>
    <recommendedName>
        <fullName evidence="8">Rhodopsin domain-containing protein</fullName>
    </recommendedName>
</protein>
<feature type="transmembrane region" description="Helical" evidence="7">
    <location>
        <begin position="42"/>
        <end position="63"/>
    </location>
</feature>
<dbReference type="eggNOG" id="ENOG502SQ37">
    <property type="taxonomic scope" value="Eukaryota"/>
</dbReference>
<sequence length="276" mass="30355">MQAEKFLFIGQPAFAWALACTKISIVCMLFRIQTGIHWRRFLSIMIVVQVLTAITTNVFQFSLCKPLPAIWDHTIKNPKCIVAAIHISIVVTSIVTILTDVILSLLPLTFIMHMQLPPREKIALACLMGLGLVASGASIYKTFLAKDYGVTGDTLRDAVGLALCSMMELQLGILAACIPCLRQFMEKLLRSLGLLSESRSTTRTGYGSLGNNPSHELSKMRSNTTRNTRKSRLTSTQSEESILPSAHLPAMKMGTPEIAKTTEVSLTSKQVNEIDD</sequence>
<evidence type="ECO:0000256" key="5">
    <source>
        <dbReference type="ARBA" id="ARBA00038359"/>
    </source>
</evidence>
<dbReference type="InterPro" id="IPR052337">
    <property type="entry name" value="SAT4-like"/>
</dbReference>
<feature type="compositionally biased region" description="Polar residues" evidence="6">
    <location>
        <begin position="262"/>
        <end position="276"/>
    </location>
</feature>
<evidence type="ECO:0000256" key="7">
    <source>
        <dbReference type="SAM" id="Phobius"/>
    </source>
</evidence>
<dbReference type="OrthoDB" id="3934549at2759"/>
<evidence type="ECO:0000256" key="1">
    <source>
        <dbReference type="ARBA" id="ARBA00004141"/>
    </source>
</evidence>
<organism evidence="9 10">
    <name type="scientific">Macrophomina phaseolina (strain MS6)</name>
    <name type="common">Charcoal rot fungus</name>
    <dbReference type="NCBI Taxonomy" id="1126212"/>
    <lineage>
        <taxon>Eukaryota</taxon>
        <taxon>Fungi</taxon>
        <taxon>Dikarya</taxon>
        <taxon>Ascomycota</taxon>
        <taxon>Pezizomycotina</taxon>
        <taxon>Dothideomycetes</taxon>
        <taxon>Dothideomycetes incertae sedis</taxon>
        <taxon>Botryosphaeriales</taxon>
        <taxon>Botryosphaeriaceae</taxon>
        <taxon>Macrophomina</taxon>
    </lineage>
</organism>
<evidence type="ECO:0000256" key="3">
    <source>
        <dbReference type="ARBA" id="ARBA00022989"/>
    </source>
</evidence>
<evidence type="ECO:0000313" key="10">
    <source>
        <dbReference type="Proteomes" id="UP000007129"/>
    </source>
</evidence>
<evidence type="ECO:0000313" key="9">
    <source>
        <dbReference type="EMBL" id="EKG14300.1"/>
    </source>
</evidence>
<dbReference type="GO" id="GO:0016020">
    <property type="term" value="C:membrane"/>
    <property type="evidence" value="ECO:0007669"/>
    <property type="project" value="UniProtKB-SubCell"/>
</dbReference>
<feature type="transmembrane region" description="Helical" evidence="7">
    <location>
        <begin position="160"/>
        <end position="181"/>
    </location>
</feature>
<reference evidence="9 10" key="1">
    <citation type="journal article" date="2012" name="BMC Genomics">
        <title>Tools to kill: Genome of one of the most destructive plant pathogenic fungi Macrophomina phaseolina.</title>
        <authorList>
            <person name="Islam M.S."/>
            <person name="Haque M.S."/>
            <person name="Islam M.M."/>
            <person name="Emdad E.M."/>
            <person name="Halim A."/>
            <person name="Hossen Q.M.M."/>
            <person name="Hossain M.Z."/>
            <person name="Ahmed B."/>
            <person name="Rahim S."/>
            <person name="Rahman M.S."/>
            <person name="Alam M.M."/>
            <person name="Hou S."/>
            <person name="Wan X."/>
            <person name="Saito J.A."/>
            <person name="Alam M."/>
        </authorList>
    </citation>
    <scope>NUCLEOTIDE SEQUENCE [LARGE SCALE GENOMIC DNA]</scope>
    <source>
        <strain evidence="9 10">MS6</strain>
    </source>
</reference>
<evidence type="ECO:0000256" key="2">
    <source>
        <dbReference type="ARBA" id="ARBA00022692"/>
    </source>
</evidence>
<keyword evidence="3 7" id="KW-1133">Transmembrane helix</keyword>
<accession>K2SBR5</accession>
<feature type="transmembrane region" description="Helical" evidence="7">
    <location>
        <begin position="83"/>
        <end position="110"/>
    </location>
</feature>
<comment type="caution">
    <text evidence="9">The sequence shown here is derived from an EMBL/GenBank/DDBJ whole genome shotgun (WGS) entry which is preliminary data.</text>
</comment>
<dbReference type="InParanoid" id="K2SBR5"/>
<comment type="similarity">
    <text evidence="5">Belongs to the SAT4 family.</text>
</comment>
<keyword evidence="4 7" id="KW-0472">Membrane</keyword>
<dbReference type="InterPro" id="IPR049326">
    <property type="entry name" value="Rhodopsin_dom_fungi"/>
</dbReference>
<dbReference type="PANTHER" id="PTHR33048:SF129">
    <property type="entry name" value="INTEGRAL MEMBRANE PROTEIN-RELATED"/>
    <property type="match status" value="1"/>
</dbReference>
<feature type="transmembrane region" description="Helical" evidence="7">
    <location>
        <begin position="6"/>
        <end position="30"/>
    </location>
</feature>
<dbReference type="Pfam" id="PF20684">
    <property type="entry name" value="Fung_rhodopsin"/>
    <property type="match status" value="1"/>
</dbReference>
<evidence type="ECO:0000256" key="4">
    <source>
        <dbReference type="ARBA" id="ARBA00023136"/>
    </source>
</evidence>
<dbReference type="EMBL" id="AHHD01000359">
    <property type="protein sequence ID" value="EKG14300.1"/>
    <property type="molecule type" value="Genomic_DNA"/>
</dbReference>
<evidence type="ECO:0000259" key="8">
    <source>
        <dbReference type="Pfam" id="PF20684"/>
    </source>
</evidence>
<evidence type="ECO:0000256" key="6">
    <source>
        <dbReference type="SAM" id="MobiDB-lite"/>
    </source>
</evidence>
<gene>
    <name evidence="9" type="ORF">MPH_08480</name>
</gene>